<name>E7RDD4_9BACL</name>
<dbReference type="eggNOG" id="COG2814">
    <property type="taxonomic scope" value="Bacteria"/>
</dbReference>
<feature type="transmembrane region" description="Helical" evidence="7">
    <location>
        <begin position="12"/>
        <end position="37"/>
    </location>
</feature>
<proteinExistence type="predicted"/>
<dbReference type="CDD" id="cd06173">
    <property type="entry name" value="MFS_MefA_like"/>
    <property type="match status" value="1"/>
</dbReference>
<feature type="transmembrane region" description="Helical" evidence="7">
    <location>
        <begin position="261"/>
        <end position="284"/>
    </location>
</feature>
<feature type="transmembrane region" description="Helical" evidence="7">
    <location>
        <begin position="100"/>
        <end position="119"/>
    </location>
</feature>
<evidence type="ECO:0000313" key="8">
    <source>
        <dbReference type="EMBL" id="EGA90938.1"/>
    </source>
</evidence>
<keyword evidence="3" id="KW-1003">Cell membrane</keyword>
<gene>
    <name evidence="8" type="ORF">GPDM_02310</name>
</gene>
<keyword evidence="4 7" id="KW-0812">Transmembrane</keyword>
<feature type="transmembrane region" description="Helical" evidence="7">
    <location>
        <begin position="227"/>
        <end position="249"/>
    </location>
</feature>
<dbReference type="InterPro" id="IPR036259">
    <property type="entry name" value="MFS_trans_sf"/>
</dbReference>
<sequence length="414" mass="46346">MYRNVVKNKNVLYYLAGAGISQLGNILAGLTFLFISYDLTQSASLTTMIAISQAVPYLLFGLIGGAIADRLQKKRLLLWIDFIRVPIILSLVIFHHFDLLAFWHLLIVSFVIQSLGCFYNPAYRAVLPLVTPVDDRTTVNSLLDTVTRGVQVLTPIFSIGLLSAGQTIHFYSIDALTYVLSALFILKIHWVEPLTEEHILGGEKEGIFQSIVSFFLWVKDEETIKKLFMVTFLMVFFNTWVWQVGLLLLLLQHYPSQGEEFYSLLLGWYGIGVILINVIIPFFWKNLTFTIYLIASVVWGIGILGLGIATNLSLYFLGVLIAAAGLPLSSLSRVYLIQTLVPALKLGRAFSFNAVLLYGSNVISLMVFGSLASFIDISALFIFCGSMMVVCAVFYLIRITLTEKARRKSIEAFK</sequence>
<evidence type="ECO:0000256" key="6">
    <source>
        <dbReference type="ARBA" id="ARBA00023136"/>
    </source>
</evidence>
<evidence type="ECO:0000256" key="2">
    <source>
        <dbReference type="ARBA" id="ARBA00022448"/>
    </source>
</evidence>
<dbReference type="PANTHER" id="PTHR43266:SF2">
    <property type="entry name" value="MAJOR FACILITATOR SUPERFAMILY (MFS) PROFILE DOMAIN-CONTAINING PROTEIN"/>
    <property type="match status" value="1"/>
</dbReference>
<comment type="caution">
    <text evidence="8">The sequence shown here is derived from an EMBL/GenBank/DDBJ whole genome shotgun (WGS) entry which is preliminary data.</text>
</comment>
<evidence type="ECO:0000256" key="1">
    <source>
        <dbReference type="ARBA" id="ARBA00004651"/>
    </source>
</evidence>
<evidence type="ECO:0000256" key="5">
    <source>
        <dbReference type="ARBA" id="ARBA00022989"/>
    </source>
</evidence>
<dbReference type="Gene3D" id="1.20.1250.20">
    <property type="entry name" value="MFS general substrate transporter like domains"/>
    <property type="match status" value="1"/>
</dbReference>
<dbReference type="OrthoDB" id="9775268at2"/>
<dbReference type="PANTHER" id="PTHR43266">
    <property type="entry name" value="MACROLIDE-EFFLUX PROTEIN"/>
    <property type="match status" value="1"/>
</dbReference>
<evidence type="ECO:0000256" key="3">
    <source>
        <dbReference type="ARBA" id="ARBA00022475"/>
    </source>
</evidence>
<dbReference type="EMBL" id="AEPB01000008">
    <property type="protein sequence ID" value="EGA90938.1"/>
    <property type="molecule type" value="Genomic_DNA"/>
</dbReference>
<evidence type="ECO:0008006" key="10">
    <source>
        <dbReference type="Google" id="ProtNLM"/>
    </source>
</evidence>
<dbReference type="RefSeq" id="WP_008428534.1">
    <property type="nucleotide sequence ID" value="NZ_AEPB01000008.1"/>
</dbReference>
<feature type="transmembrane region" description="Helical" evidence="7">
    <location>
        <begin position="43"/>
        <end position="64"/>
    </location>
</feature>
<feature type="transmembrane region" description="Helical" evidence="7">
    <location>
        <begin position="349"/>
        <end position="371"/>
    </location>
</feature>
<keyword evidence="2" id="KW-0813">Transport</keyword>
<dbReference type="SUPFAM" id="SSF103473">
    <property type="entry name" value="MFS general substrate transporter"/>
    <property type="match status" value="1"/>
</dbReference>
<feature type="transmembrane region" description="Helical" evidence="7">
    <location>
        <begin position="291"/>
        <end position="309"/>
    </location>
</feature>
<evidence type="ECO:0000256" key="4">
    <source>
        <dbReference type="ARBA" id="ARBA00022692"/>
    </source>
</evidence>
<dbReference type="AlphaFoldDB" id="E7RDD4"/>
<keyword evidence="6 7" id="KW-0472">Membrane</keyword>
<evidence type="ECO:0000313" key="9">
    <source>
        <dbReference type="Proteomes" id="UP000003052"/>
    </source>
</evidence>
<feature type="transmembrane region" description="Helical" evidence="7">
    <location>
        <begin position="315"/>
        <end position="337"/>
    </location>
</feature>
<protein>
    <recommendedName>
        <fullName evidence="10">MFS transporter</fullName>
    </recommendedName>
</protein>
<dbReference type="Proteomes" id="UP000003052">
    <property type="component" value="Unassembled WGS sequence"/>
</dbReference>
<keyword evidence="5 7" id="KW-1133">Transmembrane helix</keyword>
<feature type="transmembrane region" description="Helical" evidence="7">
    <location>
        <begin position="377"/>
        <end position="397"/>
    </location>
</feature>
<dbReference type="InterPro" id="IPR010290">
    <property type="entry name" value="TM_effector"/>
</dbReference>
<dbReference type="Pfam" id="PF05977">
    <property type="entry name" value="MFS_3"/>
    <property type="match status" value="1"/>
</dbReference>
<organism evidence="8 9">
    <name type="scientific">Planococcus donghaensis MPA1U2</name>
    <dbReference type="NCBI Taxonomy" id="933115"/>
    <lineage>
        <taxon>Bacteria</taxon>
        <taxon>Bacillati</taxon>
        <taxon>Bacillota</taxon>
        <taxon>Bacilli</taxon>
        <taxon>Bacillales</taxon>
        <taxon>Caryophanaceae</taxon>
        <taxon>Planococcus</taxon>
    </lineage>
</organism>
<accession>E7RDD4</accession>
<comment type="subcellular location">
    <subcellularLocation>
        <location evidence="1">Cell membrane</location>
        <topology evidence="1">Multi-pass membrane protein</topology>
    </subcellularLocation>
</comment>
<reference evidence="8 9" key="1">
    <citation type="journal article" date="2011" name="J. Bacteriol.">
        <title>The Draft Genome of Planococcus donghaensis MPA1U2 Reveals Nonsporulation Pathways Controlled by a Conserved Spo0A Regulon.</title>
        <authorList>
            <person name="Pearson M.D."/>
            <person name="Noller H.F."/>
        </authorList>
    </citation>
    <scope>NUCLEOTIDE SEQUENCE [LARGE SCALE GENOMIC DNA]</scope>
    <source>
        <strain evidence="8 9">MPA1U2</strain>
    </source>
</reference>
<dbReference type="GO" id="GO:0005886">
    <property type="term" value="C:plasma membrane"/>
    <property type="evidence" value="ECO:0007669"/>
    <property type="project" value="UniProtKB-SubCell"/>
</dbReference>
<evidence type="ECO:0000256" key="7">
    <source>
        <dbReference type="SAM" id="Phobius"/>
    </source>
</evidence>
<feature type="transmembrane region" description="Helical" evidence="7">
    <location>
        <begin position="76"/>
        <end position="94"/>
    </location>
</feature>